<keyword evidence="2" id="KW-1185">Reference proteome</keyword>
<reference evidence="1 2" key="1">
    <citation type="submission" date="2020-09" db="EMBL/GenBank/DDBJ databases">
        <title>De no assembly of potato wild relative species, Solanum commersonii.</title>
        <authorList>
            <person name="Cho K."/>
        </authorList>
    </citation>
    <scope>NUCLEOTIDE SEQUENCE [LARGE SCALE GENOMIC DNA]</scope>
    <source>
        <strain evidence="1">LZ3.2</strain>
        <tissue evidence="1">Leaf</tissue>
    </source>
</reference>
<proteinExistence type="predicted"/>
<accession>A0A9J5WTW3</accession>
<dbReference type="EMBL" id="JACXVP010000011">
    <property type="protein sequence ID" value="KAG5578548.1"/>
    <property type="molecule type" value="Genomic_DNA"/>
</dbReference>
<dbReference type="Proteomes" id="UP000824120">
    <property type="component" value="Chromosome 11"/>
</dbReference>
<evidence type="ECO:0000313" key="1">
    <source>
        <dbReference type="EMBL" id="KAG5578548.1"/>
    </source>
</evidence>
<dbReference type="AlphaFoldDB" id="A0A9J5WTW3"/>
<organism evidence="1 2">
    <name type="scientific">Solanum commersonii</name>
    <name type="common">Commerson's wild potato</name>
    <name type="synonym">Commerson's nightshade</name>
    <dbReference type="NCBI Taxonomy" id="4109"/>
    <lineage>
        <taxon>Eukaryota</taxon>
        <taxon>Viridiplantae</taxon>
        <taxon>Streptophyta</taxon>
        <taxon>Embryophyta</taxon>
        <taxon>Tracheophyta</taxon>
        <taxon>Spermatophyta</taxon>
        <taxon>Magnoliopsida</taxon>
        <taxon>eudicotyledons</taxon>
        <taxon>Gunneridae</taxon>
        <taxon>Pentapetalae</taxon>
        <taxon>asterids</taxon>
        <taxon>lamiids</taxon>
        <taxon>Solanales</taxon>
        <taxon>Solanaceae</taxon>
        <taxon>Solanoideae</taxon>
        <taxon>Solaneae</taxon>
        <taxon>Solanum</taxon>
    </lineage>
</organism>
<protein>
    <submittedName>
        <fullName evidence="1">Uncharacterized protein</fullName>
    </submittedName>
</protein>
<comment type="caution">
    <text evidence="1">The sequence shown here is derived from an EMBL/GenBank/DDBJ whole genome shotgun (WGS) entry which is preliminary data.</text>
</comment>
<evidence type="ECO:0000313" key="2">
    <source>
        <dbReference type="Proteomes" id="UP000824120"/>
    </source>
</evidence>
<name>A0A9J5WTW3_SOLCO</name>
<sequence length="128" mass="14855">MVRRGKIPNAALASHHTSLTRQRDFLRSLCSPLLRPFLHDGACFQFSTNMVNKLGMKVRLDTQIIPKRGRIKYFRSLTNKSKKMDISMMMSHIVLVQGGWNGDSTMKSCTIRMYYQNLKVNFTKQRID</sequence>
<gene>
    <name evidence="1" type="ORF">H5410_058682</name>
</gene>